<feature type="signal peptide" evidence="3">
    <location>
        <begin position="1"/>
        <end position="16"/>
    </location>
</feature>
<protein>
    <submittedName>
        <fullName evidence="5">LIPM Lipase</fullName>
    </submittedName>
</protein>
<feature type="non-terminal residue" evidence="5">
    <location>
        <position position="401"/>
    </location>
</feature>
<name>A0A7L3KL76_9PASS</name>
<feature type="active site" description="Nucleophile" evidence="2">
    <location>
        <position position="179"/>
    </location>
</feature>
<dbReference type="GO" id="GO:0016788">
    <property type="term" value="F:hydrolase activity, acting on ester bonds"/>
    <property type="evidence" value="ECO:0007669"/>
    <property type="project" value="InterPro"/>
</dbReference>
<keyword evidence="6" id="KW-1185">Reference proteome</keyword>
<reference evidence="5 6" key="1">
    <citation type="submission" date="2019-09" db="EMBL/GenBank/DDBJ databases">
        <title>Bird 10,000 Genomes (B10K) Project - Family phase.</title>
        <authorList>
            <person name="Zhang G."/>
        </authorList>
    </citation>
    <scope>NUCLEOTIDE SEQUENCE [LARGE SCALE GENOMIC DNA]</scope>
    <source>
        <strain evidence="5">B10K-DU-030-03</strain>
    </source>
</reference>
<dbReference type="OrthoDB" id="9974421at2759"/>
<evidence type="ECO:0000259" key="4">
    <source>
        <dbReference type="Pfam" id="PF04083"/>
    </source>
</evidence>
<dbReference type="GO" id="GO:0006629">
    <property type="term" value="P:lipid metabolic process"/>
    <property type="evidence" value="ECO:0007669"/>
    <property type="project" value="InterPro"/>
</dbReference>
<proteinExistence type="inferred from homology"/>
<dbReference type="EMBL" id="VZTZ01034668">
    <property type="protein sequence ID" value="NXU42389.1"/>
    <property type="molecule type" value="Genomic_DNA"/>
</dbReference>
<evidence type="ECO:0000313" key="6">
    <source>
        <dbReference type="Proteomes" id="UP000525319"/>
    </source>
</evidence>
<dbReference type="InterPro" id="IPR025483">
    <property type="entry name" value="Lipase_euk"/>
</dbReference>
<gene>
    <name evidence="5" type="primary">Lipm_1</name>
    <name evidence="5" type="ORF">DRYBRU_R08641</name>
</gene>
<dbReference type="FunFam" id="3.40.50.1820:FF:000012">
    <property type="entry name" value="Lipase"/>
    <property type="match status" value="1"/>
</dbReference>
<sequence length="401" mass="44945">MWCLLVLLCSQGIACSVEFTAASTPGVGTSRCKSRDPECFMNVSEIIRYHGFPSEEYEVTTEDGYILGVYRIPAGRSSQNTGKKPAVLLHHGILSDCTHWISNLPNNSLGFILADAGYDVWLGNSRGNTWSLKHKTLKPCQKEFWQFSFDEIGKYDIPAELNFIMNKTGQKEVYHIGHSEGSTAGFIAFSTHPALSQKIKVFFALAPVATITHATSPLVTFTWLPQSLLRLVLGCKGVLHYNELMKGPVTQFCACLGNVCASIFSYLVGGRIQNVNTSRTDSYTGHYPAGTSVQNVIHWHQIMCADQFQAYDYGCKNNMKKYNQTAPPVYKIEEIKIPTAVWSGGQDKFADPKDMARLLPRITNLIYHEQFPAWGHLDFLWGLDATEKMYLKILEILKKYA</sequence>
<organism evidence="5 6">
    <name type="scientific">Drymodes brunneopygia</name>
    <dbReference type="NCBI Taxonomy" id="626378"/>
    <lineage>
        <taxon>Eukaryota</taxon>
        <taxon>Metazoa</taxon>
        <taxon>Chordata</taxon>
        <taxon>Craniata</taxon>
        <taxon>Vertebrata</taxon>
        <taxon>Euteleostomi</taxon>
        <taxon>Archelosauria</taxon>
        <taxon>Archosauria</taxon>
        <taxon>Dinosauria</taxon>
        <taxon>Saurischia</taxon>
        <taxon>Theropoda</taxon>
        <taxon>Coelurosauria</taxon>
        <taxon>Aves</taxon>
        <taxon>Neognathae</taxon>
        <taxon>Neoaves</taxon>
        <taxon>Telluraves</taxon>
        <taxon>Australaves</taxon>
        <taxon>Passeriformes</taxon>
        <taxon>Petroicidae</taxon>
        <taxon>Drymodes</taxon>
    </lineage>
</organism>
<dbReference type="PIRSF" id="PIRSF000862">
    <property type="entry name" value="Steryl_ester_lip"/>
    <property type="match status" value="1"/>
</dbReference>
<dbReference type="AlphaFoldDB" id="A0A7L3KL76"/>
<feature type="active site" description="Charge relay system" evidence="2">
    <location>
        <position position="347"/>
    </location>
</feature>
<dbReference type="SUPFAM" id="SSF53474">
    <property type="entry name" value="alpha/beta-Hydrolases"/>
    <property type="match status" value="1"/>
</dbReference>
<dbReference type="Pfam" id="PF04083">
    <property type="entry name" value="Abhydro_lipase"/>
    <property type="match status" value="1"/>
</dbReference>
<dbReference type="InterPro" id="IPR006693">
    <property type="entry name" value="AB_hydrolase_lipase"/>
</dbReference>
<feature type="chain" id="PRO_5029563266" evidence="3">
    <location>
        <begin position="17"/>
        <end position="401"/>
    </location>
</feature>
<feature type="domain" description="Partial AB-hydrolase lipase" evidence="4">
    <location>
        <begin position="43"/>
        <end position="104"/>
    </location>
</feature>
<keyword evidence="3" id="KW-0732">Signal</keyword>
<dbReference type="InterPro" id="IPR029058">
    <property type="entry name" value="AB_hydrolase_fold"/>
</dbReference>
<evidence type="ECO:0000256" key="1">
    <source>
        <dbReference type="ARBA" id="ARBA00010701"/>
    </source>
</evidence>
<accession>A0A7L3KL76</accession>
<dbReference type="PANTHER" id="PTHR11005">
    <property type="entry name" value="LYSOSOMAL ACID LIPASE-RELATED"/>
    <property type="match status" value="1"/>
</dbReference>
<evidence type="ECO:0000256" key="3">
    <source>
        <dbReference type="SAM" id="SignalP"/>
    </source>
</evidence>
<comment type="similarity">
    <text evidence="1">Belongs to the AB hydrolase superfamily. Lipase family.</text>
</comment>
<feature type="active site" description="Charge relay system" evidence="2">
    <location>
        <position position="376"/>
    </location>
</feature>
<comment type="caution">
    <text evidence="5">The sequence shown here is derived from an EMBL/GenBank/DDBJ whole genome shotgun (WGS) entry which is preliminary data.</text>
</comment>
<dbReference type="Proteomes" id="UP000525319">
    <property type="component" value="Unassembled WGS sequence"/>
</dbReference>
<evidence type="ECO:0000313" key="5">
    <source>
        <dbReference type="EMBL" id="NXU42389.1"/>
    </source>
</evidence>
<feature type="non-terminal residue" evidence="5">
    <location>
        <position position="1"/>
    </location>
</feature>
<dbReference type="Gene3D" id="3.40.50.1820">
    <property type="entry name" value="alpha/beta hydrolase"/>
    <property type="match status" value="1"/>
</dbReference>
<evidence type="ECO:0000256" key="2">
    <source>
        <dbReference type="PIRSR" id="PIRSR000862-1"/>
    </source>
</evidence>